<dbReference type="STRING" id="1121022.GCA_000376105_01133"/>
<reference evidence="2 3" key="1">
    <citation type="journal article" date="2014" name="Nature">
        <title>Sequential evolution of bacterial morphology by co-option of a developmental regulator.</title>
        <authorList>
            <person name="Jiang C."/>
            <person name="Brown P.J."/>
            <person name="Ducret A."/>
            <person name="Brun Y.V."/>
        </authorList>
    </citation>
    <scope>NUCLEOTIDE SEQUENCE [LARGE SCALE GENOMIC DNA]</scope>
    <source>
        <strain evidence="2 3">DSM 16100</strain>
    </source>
</reference>
<dbReference type="PATRIC" id="fig|1121022.4.peg.2068"/>
<feature type="region of interest" description="Disordered" evidence="1">
    <location>
        <begin position="47"/>
        <end position="86"/>
    </location>
</feature>
<dbReference type="AlphaFoldDB" id="V4RJ84"/>
<name>V4RJ84_9CAUL</name>
<evidence type="ECO:0000313" key="3">
    <source>
        <dbReference type="Proteomes" id="UP000017837"/>
    </source>
</evidence>
<evidence type="ECO:0000313" key="2">
    <source>
        <dbReference type="EMBL" id="ESQ91383.1"/>
    </source>
</evidence>
<proteinExistence type="predicted"/>
<sequence>MNAKIFYPAAALIALLLIGLSFVWPQGQGARSPAPFGHAVEKPDYFRMVKERDARQKKKAEDEARRQAEADDASAAAAEASASAAP</sequence>
<dbReference type="OrthoDB" id="7173997at2"/>
<protein>
    <submittedName>
        <fullName evidence="2">Uncharacterized protein</fullName>
    </submittedName>
</protein>
<dbReference type="RefSeq" id="WP_018080796.1">
    <property type="nucleotide sequence ID" value="NZ_AQWM01000003.1"/>
</dbReference>
<gene>
    <name evidence="2" type="ORF">ABENE_10240</name>
</gene>
<evidence type="ECO:0000256" key="1">
    <source>
        <dbReference type="SAM" id="MobiDB-lite"/>
    </source>
</evidence>
<organism evidence="2 3">
    <name type="scientific">Asticcacaulis benevestitus DSM 16100 = ATCC BAA-896</name>
    <dbReference type="NCBI Taxonomy" id="1121022"/>
    <lineage>
        <taxon>Bacteria</taxon>
        <taxon>Pseudomonadati</taxon>
        <taxon>Pseudomonadota</taxon>
        <taxon>Alphaproteobacteria</taxon>
        <taxon>Caulobacterales</taxon>
        <taxon>Caulobacteraceae</taxon>
        <taxon>Asticcacaulis</taxon>
    </lineage>
</organism>
<comment type="caution">
    <text evidence="2">The sequence shown here is derived from an EMBL/GenBank/DDBJ whole genome shotgun (WGS) entry which is preliminary data.</text>
</comment>
<feature type="compositionally biased region" description="Basic and acidic residues" evidence="1">
    <location>
        <begin position="47"/>
        <end position="69"/>
    </location>
</feature>
<feature type="compositionally biased region" description="Low complexity" evidence="1">
    <location>
        <begin position="73"/>
        <end position="86"/>
    </location>
</feature>
<accession>V4RJ84</accession>
<dbReference type="EMBL" id="AWGB01000017">
    <property type="protein sequence ID" value="ESQ91383.1"/>
    <property type="molecule type" value="Genomic_DNA"/>
</dbReference>
<dbReference type="Proteomes" id="UP000017837">
    <property type="component" value="Unassembled WGS sequence"/>
</dbReference>
<keyword evidence="3" id="KW-1185">Reference proteome</keyword>